<dbReference type="Proteomes" id="UP001166052">
    <property type="component" value="Unassembled WGS sequence"/>
</dbReference>
<keyword evidence="2" id="KW-0812">Transmembrane</keyword>
<dbReference type="PANTHER" id="PTHR45710:SF31">
    <property type="entry name" value="EARLY ACTIVATION ANTIGEN CD69"/>
    <property type="match status" value="1"/>
</dbReference>
<comment type="caution">
    <text evidence="4">The sequence shown here is derived from an EMBL/GenBank/DDBJ whole genome shotgun (WGS) entry which is preliminary data.</text>
</comment>
<dbReference type="SMART" id="SM00034">
    <property type="entry name" value="CLECT"/>
    <property type="match status" value="2"/>
</dbReference>
<dbReference type="InterPro" id="IPR001304">
    <property type="entry name" value="C-type_lectin-like"/>
</dbReference>
<comment type="subcellular location">
    <subcellularLocation>
        <location evidence="1">Cell membrane</location>
        <topology evidence="1">Single-pass type II membrane protein</topology>
    </subcellularLocation>
</comment>
<dbReference type="PANTHER" id="PTHR45710">
    <property type="entry name" value="C-TYPE LECTIN DOMAIN-CONTAINING PROTEIN 180"/>
    <property type="match status" value="1"/>
</dbReference>
<sequence>MRQYLSVPKGNIARKADQGMQAQDIMAQTTMSEEGTVPRAVKKDRWLNIAIVSLAGGLLLAVGAAFSVLLTWSKGKCCPDMWVQYEKDCYYLSTNQTTWSLSEDDCISRGAGLVIATHPEELNFLLLQCRSFVAFWIGLRRNPGQEWMWTDNQPFTLGRITSPNGIGPVFTLLGIQCVLLVDCPCLDWPGKCCPDMWVRYEKDCYYLSTNQTTWSLSKDDCISRGAGLVIATHPEELNFLLLQCRSFMSFWIGLRRNPGQEWMWTDNQPFTLDSYLYQSTTRCLASEVTNELFQRRTRKDVGL</sequence>
<dbReference type="EMBL" id="JAAWVN010007063">
    <property type="protein sequence ID" value="MBN3290194.1"/>
    <property type="molecule type" value="Genomic_DNA"/>
</dbReference>
<organism evidence="4 5">
    <name type="scientific">Polypterus senegalus</name>
    <name type="common">Senegal bichir</name>
    <dbReference type="NCBI Taxonomy" id="55291"/>
    <lineage>
        <taxon>Eukaryota</taxon>
        <taxon>Metazoa</taxon>
        <taxon>Chordata</taxon>
        <taxon>Craniata</taxon>
        <taxon>Vertebrata</taxon>
        <taxon>Euteleostomi</taxon>
        <taxon>Actinopterygii</taxon>
        <taxon>Polypteriformes</taxon>
        <taxon>Polypteridae</taxon>
        <taxon>Polypterus</taxon>
    </lineage>
</organism>
<feature type="transmembrane region" description="Helical" evidence="2">
    <location>
        <begin position="46"/>
        <end position="72"/>
    </location>
</feature>
<dbReference type="InterPro" id="IPR016186">
    <property type="entry name" value="C-type_lectin-like/link_sf"/>
</dbReference>
<reference evidence="4" key="1">
    <citation type="journal article" date="2021" name="Cell">
        <title>Tracing the genetic footprints of vertebrate landing in non-teleost ray-finned fishes.</title>
        <authorList>
            <person name="Bi X."/>
            <person name="Wang K."/>
            <person name="Yang L."/>
            <person name="Pan H."/>
            <person name="Jiang H."/>
            <person name="Wei Q."/>
            <person name="Fang M."/>
            <person name="Yu H."/>
            <person name="Zhu C."/>
            <person name="Cai Y."/>
            <person name="He Y."/>
            <person name="Gan X."/>
            <person name="Zeng H."/>
            <person name="Yu D."/>
            <person name="Zhu Y."/>
            <person name="Jiang H."/>
            <person name="Qiu Q."/>
            <person name="Yang H."/>
            <person name="Zhang Y.E."/>
            <person name="Wang W."/>
            <person name="Zhu M."/>
            <person name="He S."/>
            <person name="Zhang G."/>
        </authorList>
    </citation>
    <scope>NUCLEOTIDE SEQUENCE</scope>
    <source>
        <strain evidence="4">Bchr_001</strain>
    </source>
</reference>
<dbReference type="Pfam" id="PF00059">
    <property type="entry name" value="Lectin_C"/>
    <property type="match status" value="2"/>
</dbReference>
<evidence type="ECO:0000313" key="5">
    <source>
        <dbReference type="Proteomes" id="UP001166052"/>
    </source>
</evidence>
<proteinExistence type="predicted"/>
<dbReference type="Gene3D" id="3.10.100.10">
    <property type="entry name" value="Mannose-Binding Protein A, subunit A"/>
    <property type="match status" value="2"/>
</dbReference>
<evidence type="ECO:0000313" key="4">
    <source>
        <dbReference type="EMBL" id="MBN3290194.1"/>
    </source>
</evidence>
<evidence type="ECO:0000256" key="2">
    <source>
        <dbReference type="SAM" id="Phobius"/>
    </source>
</evidence>
<evidence type="ECO:0000259" key="3">
    <source>
        <dbReference type="PROSITE" id="PS50041"/>
    </source>
</evidence>
<feature type="domain" description="C-type lectin" evidence="3">
    <location>
        <begin position="200"/>
        <end position="284"/>
    </location>
</feature>
<keyword evidence="5" id="KW-1185">Reference proteome</keyword>
<feature type="non-terminal residue" evidence="4">
    <location>
        <position position="303"/>
    </location>
</feature>
<keyword evidence="2" id="KW-1133">Transmembrane helix</keyword>
<dbReference type="InterPro" id="IPR016187">
    <property type="entry name" value="CTDL_fold"/>
</dbReference>
<feature type="domain" description="C-type lectin" evidence="3">
    <location>
        <begin position="85"/>
        <end position="193"/>
    </location>
</feature>
<feature type="non-terminal residue" evidence="4">
    <location>
        <position position="1"/>
    </location>
</feature>
<keyword evidence="2" id="KW-0472">Membrane</keyword>
<protein>
    <submittedName>
        <fullName evidence="4">KLRG1 protein</fullName>
    </submittedName>
</protein>
<accession>A0ABS2YVH5</accession>
<gene>
    <name evidence="4" type="primary">Klrg1_2</name>
    <name evidence="4" type="ORF">GTO92_0008727</name>
</gene>
<dbReference type="PROSITE" id="PS50041">
    <property type="entry name" value="C_TYPE_LECTIN_2"/>
    <property type="match status" value="2"/>
</dbReference>
<name>A0ABS2YVH5_POLSE</name>
<evidence type="ECO:0000256" key="1">
    <source>
        <dbReference type="ARBA" id="ARBA00004401"/>
    </source>
</evidence>
<dbReference type="InterPro" id="IPR050828">
    <property type="entry name" value="C-type_lectin/matrix_domain"/>
</dbReference>
<dbReference type="SUPFAM" id="SSF56436">
    <property type="entry name" value="C-type lectin-like"/>
    <property type="match status" value="2"/>
</dbReference>